<feature type="region of interest" description="Disordered" evidence="1">
    <location>
        <begin position="1"/>
        <end position="123"/>
    </location>
</feature>
<evidence type="ECO:0000313" key="3">
    <source>
        <dbReference type="EMBL" id="UJO16641.1"/>
    </source>
</evidence>
<feature type="compositionally biased region" description="Polar residues" evidence="1">
    <location>
        <begin position="245"/>
        <end position="259"/>
    </location>
</feature>
<dbReference type="PANTHER" id="PTHR21601">
    <property type="entry name" value="SPA2 PROTEIN"/>
    <property type="match status" value="1"/>
</dbReference>
<feature type="domain" description="GIT Spa2 homology (SHD)" evidence="2">
    <location>
        <begin position="208"/>
        <end position="238"/>
    </location>
</feature>
<feature type="compositionally biased region" description="Acidic residues" evidence="1">
    <location>
        <begin position="332"/>
        <end position="344"/>
    </location>
</feature>
<dbReference type="EMBL" id="CP090166">
    <property type="protein sequence ID" value="UJO16641.1"/>
    <property type="molecule type" value="Genomic_DNA"/>
</dbReference>
<feature type="compositionally biased region" description="Pro residues" evidence="1">
    <location>
        <begin position="265"/>
        <end position="292"/>
    </location>
</feature>
<reference evidence="3" key="2">
    <citation type="journal article" date="2022" name="Microb. Genom.">
        <title>A chromosome-scale genome assembly of the tomato pathogen Cladosporium fulvum reveals a compartmentalized genome architecture and the presence of a dispensable chromosome.</title>
        <authorList>
            <person name="Zaccaron A.Z."/>
            <person name="Chen L.H."/>
            <person name="Samaras A."/>
            <person name="Stergiopoulos I."/>
        </authorList>
    </citation>
    <scope>NUCLEOTIDE SEQUENCE</scope>
    <source>
        <strain evidence="3">Race5_Kim</strain>
    </source>
</reference>
<feature type="region of interest" description="Disordered" evidence="1">
    <location>
        <begin position="799"/>
        <end position="887"/>
    </location>
</feature>
<dbReference type="InterPro" id="IPR039892">
    <property type="entry name" value="Spa2/Sph1"/>
</dbReference>
<feature type="compositionally biased region" description="Acidic residues" evidence="1">
    <location>
        <begin position="877"/>
        <end position="887"/>
    </location>
</feature>
<dbReference type="GO" id="GO:0005078">
    <property type="term" value="F:MAP-kinase scaffold activity"/>
    <property type="evidence" value="ECO:0007669"/>
    <property type="project" value="TreeGrafter"/>
</dbReference>
<feature type="compositionally biased region" description="Polar residues" evidence="1">
    <location>
        <begin position="78"/>
        <end position="96"/>
    </location>
</feature>
<feature type="region of interest" description="Disordered" evidence="1">
    <location>
        <begin position="193"/>
        <end position="213"/>
    </location>
</feature>
<evidence type="ECO:0000313" key="4">
    <source>
        <dbReference type="Proteomes" id="UP000756132"/>
    </source>
</evidence>
<dbReference type="AlphaFoldDB" id="A0A9Q8LFJ0"/>
<dbReference type="Pfam" id="PF23742">
    <property type="entry name" value="VBS_C3G9"/>
    <property type="match status" value="1"/>
</dbReference>
<reference evidence="3" key="1">
    <citation type="submission" date="2021-12" db="EMBL/GenBank/DDBJ databases">
        <authorList>
            <person name="Zaccaron A."/>
            <person name="Stergiopoulos I."/>
        </authorList>
    </citation>
    <scope>NUCLEOTIDE SEQUENCE</scope>
    <source>
        <strain evidence="3">Race5_Kim</strain>
    </source>
</reference>
<proteinExistence type="predicted"/>
<feature type="domain" description="GIT Spa2 homology (SHD)" evidence="2">
    <location>
        <begin position="154"/>
        <end position="184"/>
    </location>
</feature>
<dbReference type="Proteomes" id="UP000756132">
    <property type="component" value="Chromosome 4"/>
</dbReference>
<feature type="compositionally biased region" description="Polar residues" evidence="1">
    <location>
        <begin position="12"/>
        <end position="22"/>
    </location>
</feature>
<feature type="compositionally biased region" description="Low complexity" evidence="1">
    <location>
        <begin position="55"/>
        <end position="70"/>
    </location>
</feature>
<dbReference type="GO" id="GO:0005826">
    <property type="term" value="C:actomyosin contractile ring"/>
    <property type="evidence" value="ECO:0007669"/>
    <property type="project" value="TreeGrafter"/>
</dbReference>
<feature type="compositionally biased region" description="Polar residues" evidence="1">
    <location>
        <begin position="844"/>
        <end position="856"/>
    </location>
</feature>
<feature type="region of interest" description="Disordered" evidence="1">
    <location>
        <begin position="503"/>
        <end position="523"/>
    </location>
</feature>
<dbReference type="InterPro" id="IPR013724">
    <property type="entry name" value="GIT_SHD"/>
</dbReference>
<dbReference type="OrthoDB" id="5588096at2759"/>
<feature type="region of interest" description="Disordered" evidence="1">
    <location>
        <begin position="240"/>
        <end position="368"/>
    </location>
</feature>
<keyword evidence="4" id="KW-1185">Reference proteome</keyword>
<accession>A0A9Q8LFJ0</accession>
<dbReference type="PANTHER" id="PTHR21601:SF0">
    <property type="entry name" value="PROTEIN SPA2-RELATED"/>
    <property type="match status" value="1"/>
</dbReference>
<dbReference type="GeneID" id="71984087"/>
<feature type="region of interest" description="Disordered" evidence="1">
    <location>
        <begin position="677"/>
        <end position="696"/>
    </location>
</feature>
<dbReference type="SUPFAM" id="SSF90257">
    <property type="entry name" value="Myosin rod fragments"/>
    <property type="match status" value="1"/>
</dbReference>
<dbReference type="RefSeq" id="XP_047761007.1">
    <property type="nucleotide sequence ID" value="XM_047903357.1"/>
</dbReference>
<dbReference type="SMART" id="SM00555">
    <property type="entry name" value="GIT"/>
    <property type="match status" value="2"/>
</dbReference>
<dbReference type="InterPro" id="IPR056439">
    <property type="entry name" value="VBS_C3G9"/>
</dbReference>
<dbReference type="GO" id="GO:1902716">
    <property type="term" value="C:cell cortex of growing cell tip"/>
    <property type="evidence" value="ECO:0007669"/>
    <property type="project" value="TreeGrafter"/>
</dbReference>
<sequence length="887" mass="97271">MSRTDVGPSPLSPFSMSSNASDSVVGRYAGGSISHPAGTPNDVPYSGGPYGAARPTGSSPPSSQHPSGSTDLSRPSMVGSSVNGNRPPSTASSVGMSNDGRMGFGRPPPGNRDSGRSTYNPDGEEALSRHYAALKNHLAKHLQDETGNIRPNRARDKLLRLSVTQFMELSTDVYDELIRREDERMQRVDSVPRFLPPKQNFHPKRNQARQKLSTLPLERFRQLATDVFYELERRIPRFAGGNISRPRSTTSNASSRSQVPSQGGPRPPPGQYRYPPPGGRGRGYPPPSPYGPGPGGMMSPGPRRPSEAGSLGRPLPKHFQSSTIIPNKSIMVEDDEVEDDEDAFGLDHISNGISQRPDTGSAEDREKIQAQEMEISELKEKLASLETQKGSSEEERTAWTTLREELEQKNVDATTLVDSLQQELASFRSKSEDDDEIREQHNRNMQALQDQLEEMHERREELEQMLQTHQEENDNLRDQLTHVPQHDDDLKLLQVQIETHQAESEGLKRQLQARKDSMPSADHEQRIHELEEELSRQEKISNEVREEAMTYLREMRELSRRNDVAIEQEEKMAAKISQLEKDNDAWRQRYAKIKAQNKSLRASTMGLGLQTGLDTGSLVRQEGLISEGGLVRDTDVTRFQLSVDDLLKTARQQSTEAMLESVKAVVVSVQSITSAVRTDGYPSPAPSPSSPETNMQQVPSVGKLKARVTGTANSLITATKQHAASHGLSPVALLDAAASNLTASMVELIKAAKIRPSNKSELADLDAVDELGACYDDSLSPTGGAGPLSLQVPTIATATTTTSTEKTLPQPPQAEAKKGTGGWFGWAGKWNDDRSDDSSDNAKAGQQTQTPTSAAAKTNGEHVRVQPPGRASTTYTDDSDGEYDPYR</sequence>
<dbReference type="Pfam" id="PF08518">
    <property type="entry name" value="GIT_SHD"/>
    <property type="match status" value="2"/>
</dbReference>
<evidence type="ECO:0000256" key="1">
    <source>
        <dbReference type="SAM" id="MobiDB-lite"/>
    </source>
</evidence>
<organism evidence="3 4">
    <name type="scientific">Passalora fulva</name>
    <name type="common">Tomato leaf mold</name>
    <name type="synonym">Cladosporium fulvum</name>
    <dbReference type="NCBI Taxonomy" id="5499"/>
    <lineage>
        <taxon>Eukaryota</taxon>
        <taxon>Fungi</taxon>
        <taxon>Dikarya</taxon>
        <taxon>Ascomycota</taxon>
        <taxon>Pezizomycotina</taxon>
        <taxon>Dothideomycetes</taxon>
        <taxon>Dothideomycetidae</taxon>
        <taxon>Mycosphaerellales</taxon>
        <taxon>Mycosphaerellaceae</taxon>
        <taxon>Fulvia</taxon>
    </lineage>
</organism>
<protein>
    <recommendedName>
        <fullName evidence="2">GIT Spa2 homology (SHD) domain-containing protein</fullName>
    </recommendedName>
</protein>
<evidence type="ECO:0000259" key="2">
    <source>
        <dbReference type="SMART" id="SM00555"/>
    </source>
</evidence>
<gene>
    <name evidence="3" type="ORF">CLAFUR5_04209</name>
</gene>
<name>A0A9Q8LFJ0_PASFU</name>
<dbReference type="KEGG" id="ffu:CLAFUR5_04209"/>